<comment type="caution">
    <text evidence="1">The sequence shown here is derived from an EMBL/GenBank/DDBJ whole genome shotgun (WGS) entry which is preliminary data.</text>
</comment>
<proteinExistence type="predicted"/>
<gene>
    <name evidence="1" type="ORF">F5878DRAFT_502355</name>
</gene>
<protein>
    <submittedName>
        <fullName evidence="1">Uncharacterized protein</fullName>
    </submittedName>
</protein>
<keyword evidence="2" id="KW-1185">Reference proteome</keyword>
<sequence>ERLAAETNCWLYIGAQHPSARGPFMHFASERLRREGPSALDELHSNADRLFTSLISARRQETAELSIQVQKLQEEKA</sequence>
<dbReference type="Proteomes" id="UP001163846">
    <property type="component" value="Unassembled WGS sequence"/>
</dbReference>
<reference evidence="1" key="1">
    <citation type="submission" date="2022-08" db="EMBL/GenBank/DDBJ databases">
        <authorList>
            <consortium name="DOE Joint Genome Institute"/>
            <person name="Min B."/>
            <person name="Riley R."/>
            <person name="Sierra-Patev S."/>
            <person name="Naranjo-Ortiz M."/>
            <person name="Looney B."/>
            <person name="Konkel Z."/>
            <person name="Slot J.C."/>
            <person name="Sakamoto Y."/>
            <person name="Steenwyk J.L."/>
            <person name="Rokas A."/>
            <person name="Carro J."/>
            <person name="Camarero S."/>
            <person name="Ferreira P."/>
            <person name="Molpeceres G."/>
            <person name="Ruiz-Duenas F.J."/>
            <person name="Serrano A."/>
            <person name="Henrissat B."/>
            <person name="Drula E."/>
            <person name="Hughes K.W."/>
            <person name="Mata J.L."/>
            <person name="Ishikawa N.K."/>
            <person name="Vargas-Isla R."/>
            <person name="Ushijima S."/>
            <person name="Smith C.A."/>
            <person name="Ahrendt S."/>
            <person name="Andreopoulos W."/>
            <person name="He G."/>
            <person name="Labutti K."/>
            <person name="Lipzen A."/>
            <person name="Ng V."/>
            <person name="Sandor L."/>
            <person name="Barry K."/>
            <person name="Martinez A.T."/>
            <person name="Xiao Y."/>
            <person name="Gibbons J.G."/>
            <person name="Terashima K."/>
            <person name="Hibbett D.S."/>
            <person name="Grigoriev I.V."/>
        </authorList>
    </citation>
    <scope>NUCLEOTIDE SEQUENCE</scope>
    <source>
        <strain evidence="1">TFB9207</strain>
    </source>
</reference>
<feature type="non-terminal residue" evidence="1">
    <location>
        <position position="77"/>
    </location>
</feature>
<dbReference type="AlphaFoldDB" id="A0AA38NWI9"/>
<name>A0AA38NWI9_9AGAR</name>
<evidence type="ECO:0000313" key="1">
    <source>
        <dbReference type="EMBL" id="KAJ3831850.1"/>
    </source>
</evidence>
<accession>A0AA38NWI9</accession>
<organism evidence="1 2">
    <name type="scientific">Lentinula raphanica</name>
    <dbReference type="NCBI Taxonomy" id="153919"/>
    <lineage>
        <taxon>Eukaryota</taxon>
        <taxon>Fungi</taxon>
        <taxon>Dikarya</taxon>
        <taxon>Basidiomycota</taxon>
        <taxon>Agaricomycotina</taxon>
        <taxon>Agaricomycetes</taxon>
        <taxon>Agaricomycetidae</taxon>
        <taxon>Agaricales</taxon>
        <taxon>Marasmiineae</taxon>
        <taxon>Omphalotaceae</taxon>
        <taxon>Lentinula</taxon>
    </lineage>
</organism>
<dbReference type="EMBL" id="MU807198">
    <property type="protein sequence ID" value="KAJ3831850.1"/>
    <property type="molecule type" value="Genomic_DNA"/>
</dbReference>
<feature type="non-terminal residue" evidence="1">
    <location>
        <position position="1"/>
    </location>
</feature>
<evidence type="ECO:0000313" key="2">
    <source>
        <dbReference type="Proteomes" id="UP001163846"/>
    </source>
</evidence>